<accession>A0A926RZ99</accession>
<dbReference type="EMBL" id="JACXAI010000034">
    <property type="protein sequence ID" value="MBD1382595.1"/>
    <property type="molecule type" value="Genomic_DNA"/>
</dbReference>
<reference evidence="1" key="1">
    <citation type="submission" date="2020-09" db="EMBL/GenBank/DDBJ databases">
        <title>A novel bacterium of genus Bacillus, isolated from South China Sea.</title>
        <authorList>
            <person name="Huang H."/>
            <person name="Mo K."/>
            <person name="Hu Y."/>
        </authorList>
    </citation>
    <scope>NUCLEOTIDE SEQUENCE</scope>
    <source>
        <strain evidence="1">IB182487</strain>
    </source>
</reference>
<comment type="caution">
    <text evidence="1">The sequence shown here is derived from an EMBL/GenBank/DDBJ whole genome shotgun (WGS) entry which is preliminary data.</text>
</comment>
<evidence type="ECO:0000313" key="1">
    <source>
        <dbReference type="EMBL" id="MBD1382595.1"/>
    </source>
</evidence>
<protein>
    <submittedName>
        <fullName evidence="1">Uncharacterized protein</fullName>
    </submittedName>
</protein>
<evidence type="ECO:0000313" key="2">
    <source>
        <dbReference type="Proteomes" id="UP000626844"/>
    </source>
</evidence>
<sequence length="48" mass="5698">MWVITLFSNLNITMFEFDTEKEAREAFENIQGCKILSEVVYFNDPCFL</sequence>
<dbReference type="Proteomes" id="UP000626844">
    <property type="component" value="Unassembled WGS sequence"/>
</dbReference>
<proteinExistence type="predicted"/>
<gene>
    <name evidence="1" type="ORF">IC621_20540</name>
</gene>
<name>A0A926RZ99_9BACI</name>
<organism evidence="1 2">
    <name type="scientific">Metabacillus arenae</name>
    <dbReference type="NCBI Taxonomy" id="2771434"/>
    <lineage>
        <taxon>Bacteria</taxon>
        <taxon>Bacillati</taxon>
        <taxon>Bacillota</taxon>
        <taxon>Bacilli</taxon>
        <taxon>Bacillales</taxon>
        <taxon>Bacillaceae</taxon>
        <taxon>Metabacillus</taxon>
    </lineage>
</organism>
<keyword evidence="2" id="KW-1185">Reference proteome</keyword>
<dbReference type="RefSeq" id="WP_191160951.1">
    <property type="nucleotide sequence ID" value="NZ_JACXAI010000034.1"/>
</dbReference>
<dbReference type="AlphaFoldDB" id="A0A926RZ99"/>